<evidence type="ECO:0000313" key="2">
    <source>
        <dbReference type="Proteomes" id="UP000050792"/>
    </source>
</evidence>
<name>A0AA85GHR5_9TREM</name>
<evidence type="ECO:0000256" key="1">
    <source>
        <dbReference type="SAM" id="SignalP"/>
    </source>
</evidence>
<reference evidence="3 4" key="2">
    <citation type="submission" date="2023-11" db="UniProtKB">
        <authorList>
            <consortium name="WormBaseParasite"/>
        </authorList>
    </citation>
    <scope>IDENTIFICATION</scope>
</reference>
<proteinExistence type="predicted"/>
<organism evidence="2 3">
    <name type="scientific">Schistosoma rodhaini</name>
    <dbReference type="NCBI Taxonomy" id="6188"/>
    <lineage>
        <taxon>Eukaryota</taxon>
        <taxon>Metazoa</taxon>
        <taxon>Spiralia</taxon>
        <taxon>Lophotrochozoa</taxon>
        <taxon>Platyhelminthes</taxon>
        <taxon>Trematoda</taxon>
        <taxon>Digenea</taxon>
        <taxon>Strigeidida</taxon>
        <taxon>Schistosomatoidea</taxon>
        <taxon>Schistosomatidae</taxon>
        <taxon>Schistosoma</taxon>
    </lineage>
</organism>
<keyword evidence="1" id="KW-0732">Signal</keyword>
<feature type="signal peptide" evidence="1">
    <location>
        <begin position="1"/>
        <end position="22"/>
    </location>
</feature>
<dbReference type="WBParaSite" id="SRDH1_99100.2">
    <property type="protein sequence ID" value="SRDH1_99100.2"/>
    <property type="gene ID" value="SRDH1_99100"/>
</dbReference>
<evidence type="ECO:0000313" key="3">
    <source>
        <dbReference type="WBParaSite" id="SRDH1_99100.1"/>
    </source>
</evidence>
<evidence type="ECO:0000313" key="4">
    <source>
        <dbReference type="WBParaSite" id="SRDH1_99100.2"/>
    </source>
</evidence>
<dbReference type="Proteomes" id="UP000050792">
    <property type="component" value="Unassembled WGS sequence"/>
</dbReference>
<dbReference type="AlphaFoldDB" id="A0AA85GHR5"/>
<dbReference type="WBParaSite" id="SRDH1_99100.1">
    <property type="protein sequence ID" value="SRDH1_99100.1"/>
    <property type="gene ID" value="SRDH1_99100"/>
</dbReference>
<protein>
    <submittedName>
        <fullName evidence="3 4">Uncharacterized protein</fullName>
    </submittedName>
</protein>
<feature type="chain" id="PRO_5044704810" evidence="1">
    <location>
        <begin position="23"/>
        <end position="81"/>
    </location>
</feature>
<accession>A0AA85GHR5</accession>
<keyword evidence="2" id="KW-1185">Reference proteome</keyword>
<reference evidence="2" key="1">
    <citation type="submission" date="2022-06" db="EMBL/GenBank/DDBJ databases">
        <authorList>
            <person name="Berger JAMES D."/>
            <person name="Berger JAMES D."/>
        </authorList>
    </citation>
    <scope>NUCLEOTIDE SEQUENCE [LARGE SCALE GENOMIC DNA]</scope>
</reference>
<sequence length="81" mass="9459">MRTVIWLSLVVFTLYYVVNIEANRKVIFRGAQSYSGYRGDQNIQRRPSTSRRADISKVQLYGDRRNDPTYRQGLEELAGLM</sequence>